<dbReference type="GO" id="GO:0016787">
    <property type="term" value="F:hydrolase activity"/>
    <property type="evidence" value="ECO:0007669"/>
    <property type="project" value="UniProtKB-KW"/>
</dbReference>
<dbReference type="Proteomes" id="UP000198847">
    <property type="component" value="Unassembled WGS sequence"/>
</dbReference>
<dbReference type="STRING" id="112903.SAMN04490178_11077"/>
<keyword evidence="3" id="KW-1185">Reference proteome</keyword>
<dbReference type="RefSeq" id="WP_091746519.1">
    <property type="nucleotide sequence ID" value="NZ_FODY01000010.1"/>
</dbReference>
<keyword evidence="2" id="KW-0378">Hydrolase</keyword>
<name>A0A1H8V4H1_9FIRM</name>
<reference evidence="2 3" key="1">
    <citation type="submission" date="2016-10" db="EMBL/GenBank/DDBJ databases">
        <authorList>
            <person name="de Groot N.N."/>
        </authorList>
    </citation>
    <scope>NUCLEOTIDE SEQUENCE [LARGE SCALE GENOMIC DNA]</scope>
    <source>
        <strain evidence="2 3">DSM 13305</strain>
    </source>
</reference>
<sequence>MIRKVLLEFIHESAHMQRWNDHIRPKGFTELDKQAQKMIIAYVLARFQTEESNGTISWRAIIEGGLFEFLHRIVLTDIKPPVYYELMARHGKQINTWVLAELKPRVDCLGSDFYRRMEDYFAEPDCCLLEKKILKAAHFLATQWEFQIIRKLNSNIYGLEETETRIANEIEEHYDLIGVQKIALHKKANHFIELVGQLRFQQRWAQSPRVPETSVMGHMLIVALLSYMVSVIELKACNQRAVNNFFAGLFHDLPEVLTRDIVSPVKRSVAGLDELIKEIENTQVKAKLYPLIPTSWQKELEYFMQDEFTSKIMLQGQIKKVTSEEISRQYNEDQYSPVDGEIIKACDHLAAYMEASLSRSHGIMSRHLRDGLETLYPIYQNKKIAGVDFGQLFDYFK</sequence>
<gene>
    <name evidence="2" type="ORF">SAMN04490178_11077</name>
</gene>
<dbReference type="Gene3D" id="1.10.3210.10">
    <property type="entry name" value="Hypothetical protein af1432"/>
    <property type="match status" value="2"/>
</dbReference>
<protein>
    <submittedName>
        <fullName evidence="2">Putative hydrolases of HD superfamily</fullName>
    </submittedName>
</protein>
<evidence type="ECO:0000313" key="2">
    <source>
        <dbReference type="EMBL" id="SEP10390.1"/>
    </source>
</evidence>
<organism evidence="2 3">
    <name type="scientific">Propionispora vibrioides</name>
    <dbReference type="NCBI Taxonomy" id="112903"/>
    <lineage>
        <taxon>Bacteria</taxon>
        <taxon>Bacillati</taxon>
        <taxon>Bacillota</taxon>
        <taxon>Negativicutes</taxon>
        <taxon>Selenomonadales</taxon>
        <taxon>Sporomusaceae</taxon>
        <taxon>Propionispora</taxon>
    </lineage>
</organism>
<accession>A0A1H8V4H1</accession>
<dbReference type="InterPro" id="IPR006674">
    <property type="entry name" value="HD_domain"/>
</dbReference>
<dbReference type="OrthoDB" id="9812744at2"/>
<dbReference type="Pfam" id="PF13023">
    <property type="entry name" value="HD_3"/>
    <property type="match status" value="1"/>
</dbReference>
<dbReference type="EMBL" id="FODY01000010">
    <property type="protein sequence ID" value="SEP10390.1"/>
    <property type="molecule type" value="Genomic_DNA"/>
</dbReference>
<dbReference type="AlphaFoldDB" id="A0A1H8V4H1"/>
<evidence type="ECO:0000259" key="1">
    <source>
        <dbReference type="Pfam" id="PF13023"/>
    </source>
</evidence>
<evidence type="ECO:0000313" key="3">
    <source>
        <dbReference type="Proteomes" id="UP000198847"/>
    </source>
</evidence>
<dbReference type="SUPFAM" id="SSF109604">
    <property type="entry name" value="HD-domain/PDEase-like"/>
    <property type="match status" value="2"/>
</dbReference>
<feature type="domain" description="HD" evidence="1">
    <location>
        <begin position="195"/>
        <end position="375"/>
    </location>
</feature>
<proteinExistence type="predicted"/>